<evidence type="ECO:0000313" key="2">
    <source>
        <dbReference type="Proteomes" id="UP000694240"/>
    </source>
</evidence>
<keyword evidence="2" id="KW-1185">Reference proteome</keyword>
<organism evidence="1 2">
    <name type="scientific">Arabidopsis thaliana x Arabidopsis arenosa</name>
    <dbReference type="NCBI Taxonomy" id="1240361"/>
    <lineage>
        <taxon>Eukaryota</taxon>
        <taxon>Viridiplantae</taxon>
        <taxon>Streptophyta</taxon>
        <taxon>Embryophyta</taxon>
        <taxon>Tracheophyta</taxon>
        <taxon>Spermatophyta</taxon>
        <taxon>Magnoliopsida</taxon>
        <taxon>eudicotyledons</taxon>
        <taxon>Gunneridae</taxon>
        <taxon>Pentapetalae</taxon>
        <taxon>rosids</taxon>
        <taxon>malvids</taxon>
        <taxon>Brassicales</taxon>
        <taxon>Brassicaceae</taxon>
        <taxon>Camelineae</taxon>
        <taxon>Arabidopsis</taxon>
    </lineage>
</organism>
<protein>
    <submittedName>
        <fullName evidence="1">Uncharacterized protein</fullName>
    </submittedName>
</protein>
<sequence length="53" mass="5881">MSELGHGSGIQGLGMAIYWKHDLSLLWPISQLTEQCGLRSNDDLNQKTTDHLA</sequence>
<reference evidence="1 2" key="1">
    <citation type="submission" date="2020-12" db="EMBL/GenBank/DDBJ databases">
        <title>Concerted genomic and epigenomic changes stabilize Arabidopsis allopolyploids.</title>
        <authorList>
            <person name="Chen Z."/>
        </authorList>
    </citation>
    <scope>NUCLEOTIDE SEQUENCE [LARGE SCALE GENOMIC DNA]</scope>
    <source>
        <strain evidence="1">Allo738</strain>
        <tissue evidence="1">Leaf</tissue>
    </source>
</reference>
<dbReference type="SMR" id="A0A8T2EIX4"/>
<name>A0A8T2EIX4_9BRAS</name>
<gene>
    <name evidence="1" type="ORF">ISN45_At03g003670</name>
</gene>
<comment type="caution">
    <text evidence="1">The sequence shown here is derived from an EMBL/GenBank/DDBJ whole genome shotgun (WGS) entry which is preliminary data.</text>
</comment>
<proteinExistence type="predicted"/>
<dbReference type="AlphaFoldDB" id="A0A8T2EIX4"/>
<evidence type="ECO:0000313" key="1">
    <source>
        <dbReference type="EMBL" id="KAG7623957.1"/>
    </source>
</evidence>
<accession>A0A8T2EIX4</accession>
<dbReference type="Proteomes" id="UP000694240">
    <property type="component" value="Chromosome 3"/>
</dbReference>
<dbReference type="EMBL" id="JAEFBK010000003">
    <property type="protein sequence ID" value="KAG7623957.1"/>
    <property type="molecule type" value="Genomic_DNA"/>
</dbReference>